<name>A0A0A9E4W4_ARUDO</name>
<organism evidence="2">
    <name type="scientific">Arundo donax</name>
    <name type="common">Giant reed</name>
    <name type="synonym">Donax arundinaceus</name>
    <dbReference type="NCBI Taxonomy" id="35708"/>
    <lineage>
        <taxon>Eukaryota</taxon>
        <taxon>Viridiplantae</taxon>
        <taxon>Streptophyta</taxon>
        <taxon>Embryophyta</taxon>
        <taxon>Tracheophyta</taxon>
        <taxon>Spermatophyta</taxon>
        <taxon>Magnoliopsida</taxon>
        <taxon>Liliopsida</taxon>
        <taxon>Poales</taxon>
        <taxon>Poaceae</taxon>
        <taxon>PACMAD clade</taxon>
        <taxon>Arundinoideae</taxon>
        <taxon>Arundineae</taxon>
        <taxon>Arundo</taxon>
    </lineage>
</organism>
<dbReference type="AlphaFoldDB" id="A0A0A9E4W4"/>
<dbReference type="InterPro" id="IPR005174">
    <property type="entry name" value="KIB1-4_b-propeller"/>
</dbReference>
<evidence type="ECO:0000313" key="2">
    <source>
        <dbReference type="EMBL" id="JAD95824.1"/>
    </source>
</evidence>
<accession>A0A0A9E4W4</accession>
<reference evidence="2" key="2">
    <citation type="journal article" date="2015" name="Data Brief">
        <title>Shoot transcriptome of the giant reed, Arundo donax.</title>
        <authorList>
            <person name="Barrero R.A."/>
            <person name="Guerrero F.D."/>
            <person name="Moolhuijzen P."/>
            <person name="Goolsby J.A."/>
            <person name="Tidwell J."/>
            <person name="Bellgard S.E."/>
            <person name="Bellgard M.I."/>
        </authorList>
    </citation>
    <scope>NUCLEOTIDE SEQUENCE</scope>
    <source>
        <tissue evidence="2">Shoot tissue taken approximately 20 cm above the soil surface</tissue>
    </source>
</reference>
<sequence length="325" mass="36133">MMLDKAFAGPRRRFLNVCTGECIRMDLPVLAEHMLVALTPEGLLLLLHEPTHMLRLLNPLTLQLTDLPPVTALLRPEQQRRSLGWGLKLGDVLRVRGASLVTDASIVAVSFSDPMVLAVAKPGDETWTAVDDRHMNSTLPFAGRLYCAFYLGVMVLNISSDQQPRLVMAAKWNKSFYLCQMSASLHLVDNGGELMLVHRMLCSDNEDDDDSHSDDENGDDSYEAYLRKYEVYRVDLDDGILIPVKGLNGRAVFMSMSRTISVSAEVFPFVTADTIYLGFDCDKETLEYNIADGSREPCNSDERVHPCSVVDCLCNCIHGTGKLLA</sequence>
<protein>
    <recommendedName>
        <fullName evidence="1">KIB1-4 beta-propeller domain-containing protein</fullName>
    </recommendedName>
</protein>
<feature type="domain" description="KIB1-4 beta-propeller" evidence="1">
    <location>
        <begin position="21"/>
        <end position="280"/>
    </location>
</feature>
<reference evidence="2" key="1">
    <citation type="submission" date="2014-09" db="EMBL/GenBank/DDBJ databases">
        <authorList>
            <person name="Magalhaes I.L.F."/>
            <person name="Oliveira U."/>
            <person name="Santos F.R."/>
            <person name="Vidigal T.H.D.A."/>
            <person name="Brescovit A.D."/>
            <person name="Santos A.J."/>
        </authorList>
    </citation>
    <scope>NUCLEOTIDE SEQUENCE</scope>
    <source>
        <tissue evidence="2">Shoot tissue taken approximately 20 cm above the soil surface</tissue>
    </source>
</reference>
<dbReference type="EMBL" id="GBRH01202071">
    <property type="protein sequence ID" value="JAD95824.1"/>
    <property type="molecule type" value="Transcribed_RNA"/>
</dbReference>
<evidence type="ECO:0000259" key="1">
    <source>
        <dbReference type="Pfam" id="PF03478"/>
    </source>
</evidence>
<dbReference type="PANTHER" id="PTHR33165">
    <property type="entry name" value="F-BOX DOMAIN CONTAINING PROTEIN-LIKE-RELATED"/>
    <property type="match status" value="1"/>
</dbReference>
<dbReference type="Pfam" id="PF03478">
    <property type="entry name" value="Beta-prop_KIB1-4"/>
    <property type="match status" value="1"/>
</dbReference>
<dbReference type="PANTHER" id="PTHR33165:SF57">
    <property type="entry name" value="OS10G0568000 PROTEIN"/>
    <property type="match status" value="1"/>
</dbReference>
<proteinExistence type="predicted"/>